<dbReference type="STRING" id="1658174.A0A1J9PA51"/>
<dbReference type="OrthoDB" id="415706at2759"/>
<accession>A0A1J9PA51</accession>
<gene>
    <name evidence="2" type="ORF">ACJ73_09273</name>
</gene>
<dbReference type="EMBL" id="LGTZ01002532">
    <property type="protein sequence ID" value="OJD12942.1"/>
    <property type="molecule type" value="Genomic_DNA"/>
</dbReference>
<dbReference type="AlphaFoldDB" id="A0A1J9PA51"/>
<evidence type="ECO:0000259" key="1">
    <source>
        <dbReference type="PROSITE" id="PS51388"/>
    </source>
</evidence>
<keyword evidence="3" id="KW-1185">Reference proteome</keyword>
<sequence length="103" mass="11855">MDNFSAEQALDAHDAYYKAEKKYFIDVVAKQVIERHLIAPLAEAFSPKVFARYSDRDVHFLASESAESMRKRGQLESKLKMLEEGQHAFRLAMGESYCLESTY</sequence>
<dbReference type="Proteomes" id="UP000242791">
    <property type="component" value="Unassembled WGS sequence"/>
</dbReference>
<dbReference type="InterPro" id="IPR020850">
    <property type="entry name" value="GED_dom"/>
</dbReference>
<dbReference type="VEuPathDB" id="FungiDB:ACJ73_09273"/>
<proteinExistence type="predicted"/>
<dbReference type="PROSITE" id="PS51388">
    <property type="entry name" value="GED"/>
    <property type="match status" value="1"/>
</dbReference>
<comment type="caution">
    <text evidence="2">The sequence shown here is derived from an EMBL/GenBank/DDBJ whole genome shotgun (WGS) entry which is preliminary data.</text>
</comment>
<organism evidence="2 3">
    <name type="scientific">Blastomyces percursus</name>
    <dbReference type="NCBI Taxonomy" id="1658174"/>
    <lineage>
        <taxon>Eukaryota</taxon>
        <taxon>Fungi</taxon>
        <taxon>Dikarya</taxon>
        <taxon>Ascomycota</taxon>
        <taxon>Pezizomycotina</taxon>
        <taxon>Eurotiomycetes</taxon>
        <taxon>Eurotiomycetidae</taxon>
        <taxon>Onygenales</taxon>
        <taxon>Ajellomycetaceae</taxon>
        <taxon>Blastomyces</taxon>
    </lineage>
</organism>
<evidence type="ECO:0000313" key="3">
    <source>
        <dbReference type="Proteomes" id="UP000242791"/>
    </source>
</evidence>
<evidence type="ECO:0000313" key="2">
    <source>
        <dbReference type="EMBL" id="OJD12942.1"/>
    </source>
</evidence>
<protein>
    <recommendedName>
        <fullName evidence="1">GED domain-containing protein</fullName>
    </recommendedName>
</protein>
<feature type="domain" description="GED" evidence="1">
    <location>
        <begin position="6"/>
        <end position="97"/>
    </location>
</feature>
<name>A0A1J9PA51_9EURO</name>
<reference evidence="2 3" key="1">
    <citation type="submission" date="2015-08" db="EMBL/GenBank/DDBJ databases">
        <title>Emmonsia species relationships and genome sequence.</title>
        <authorList>
            <person name="Cuomo C.A."/>
            <person name="Schwartz I.S."/>
            <person name="Kenyon C."/>
            <person name="De Hoog G.S."/>
            <person name="Govender N.P."/>
            <person name="Botha A."/>
            <person name="Moreno L."/>
            <person name="De Vries M."/>
            <person name="Munoz J.F."/>
            <person name="Stielow J.B."/>
        </authorList>
    </citation>
    <scope>NUCLEOTIDE SEQUENCE [LARGE SCALE GENOMIC DNA]</scope>
    <source>
        <strain evidence="2 3">EI222</strain>
    </source>
</reference>